<sequence length="362" mass="39762">MNTIRPYVWIGAGVSCAVWLLWLLLGGVFSAASSIAPYAQVIVVVAVVVGVVAWVLRYPATTINTLGDNNIVWGLFQIILVIGFIVLFIQAVLWVNSNEFLLWAGIDASPRVRAFMSVVVVALCLFPLPPFIEWIIDTEGIFAKAVWRTLFATSFLLLVASIFLPKTLFDSVTGAPLAKIDSEGNTFYNPTKKFSPATGEPLEPITTEQAKKIKPWWEGIFGVVQKWNGDRRSIAQQARELAAETAASSTPKPECTQIQHEDSVLSGTRAITTMITASACREFYFEQHDFRGVVKIEKNPCGGGMMPFFQKVSGSPQISGYLGGPAWINLDRAGTRVDWKGFIEVKKSIPSLWAVTKLSCVP</sequence>
<organism evidence="3 4">
    <name type="scientific">Candidatus Ryanbacteria bacterium RIFCSPHIGHO2_01_FULL_45_22</name>
    <dbReference type="NCBI Taxonomy" id="1802114"/>
    <lineage>
        <taxon>Bacteria</taxon>
        <taxon>Candidatus Ryaniibacteriota</taxon>
    </lineage>
</organism>
<keyword evidence="2" id="KW-0812">Transmembrane</keyword>
<feature type="region of interest" description="Disordered" evidence="1">
    <location>
        <begin position="242"/>
        <end position="261"/>
    </location>
</feature>
<dbReference type="STRING" id="1802114.A2719_04785"/>
<feature type="transmembrane region" description="Helical" evidence="2">
    <location>
        <begin position="71"/>
        <end position="94"/>
    </location>
</feature>
<comment type="caution">
    <text evidence="3">The sequence shown here is derived from an EMBL/GenBank/DDBJ whole genome shotgun (WGS) entry which is preliminary data.</text>
</comment>
<feature type="transmembrane region" description="Helical" evidence="2">
    <location>
        <begin position="7"/>
        <end position="32"/>
    </location>
</feature>
<dbReference type="PROSITE" id="PS51257">
    <property type="entry name" value="PROKAR_LIPOPROTEIN"/>
    <property type="match status" value="1"/>
</dbReference>
<protein>
    <submittedName>
        <fullName evidence="3">Uncharacterized protein</fullName>
    </submittedName>
</protein>
<gene>
    <name evidence="3" type="ORF">A2719_04785</name>
</gene>
<keyword evidence="2" id="KW-0472">Membrane</keyword>
<reference evidence="3 4" key="1">
    <citation type="journal article" date="2016" name="Nat. Commun.">
        <title>Thousands of microbial genomes shed light on interconnected biogeochemical processes in an aquifer system.</title>
        <authorList>
            <person name="Anantharaman K."/>
            <person name="Brown C.T."/>
            <person name="Hug L.A."/>
            <person name="Sharon I."/>
            <person name="Castelle C.J."/>
            <person name="Probst A.J."/>
            <person name="Thomas B.C."/>
            <person name="Singh A."/>
            <person name="Wilkins M.J."/>
            <person name="Karaoz U."/>
            <person name="Brodie E.L."/>
            <person name="Williams K.H."/>
            <person name="Hubbard S.S."/>
            <person name="Banfield J.F."/>
        </authorList>
    </citation>
    <scope>NUCLEOTIDE SEQUENCE [LARGE SCALE GENOMIC DNA]</scope>
</reference>
<evidence type="ECO:0000313" key="4">
    <source>
        <dbReference type="Proteomes" id="UP000177480"/>
    </source>
</evidence>
<feature type="transmembrane region" description="Helical" evidence="2">
    <location>
        <begin position="145"/>
        <end position="164"/>
    </location>
</feature>
<evidence type="ECO:0000256" key="2">
    <source>
        <dbReference type="SAM" id="Phobius"/>
    </source>
</evidence>
<feature type="transmembrane region" description="Helical" evidence="2">
    <location>
        <begin position="38"/>
        <end position="59"/>
    </location>
</feature>
<keyword evidence="2" id="KW-1133">Transmembrane helix</keyword>
<dbReference type="EMBL" id="MHNK01000004">
    <property type="protein sequence ID" value="OGZ44350.1"/>
    <property type="molecule type" value="Genomic_DNA"/>
</dbReference>
<accession>A0A1G2G329</accession>
<evidence type="ECO:0000256" key="1">
    <source>
        <dbReference type="SAM" id="MobiDB-lite"/>
    </source>
</evidence>
<dbReference type="AlphaFoldDB" id="A0A1G2G329"/>
<feature type="transmembrane region" description="Helical" evidence="2">
    <location>
        <begin position="114"/>
        <end position="136"/>
    </location>
</feature>
<proteinExistence type="predicted"/>
<dbReference type="Proteomes" id="UP000177480">
    <property type="component" value="Unassembled WGS sequence"/>
</dbReference>
<evidence type="ECO:0000313" key="3">
    <source>
        <dbReference type="EMBL" id="OGZ44350.1"/>
    </source>
</evidence>
<name>A0A1G2G329_9BACT</name>